<evidence type="ECO:0000313" key="1">
    <source>
        <dbReference type="EMBL" id="KAA1013002.1"/>
    </source>
</evidence>
<reference evidence="1 2" key="1">
    <citation type="submission" date="2019-08" db="EMBL/GenBank/DDBJ databases">
        <title>Paraburkholderia sp. DCY113.</title>
        <authorList>
            <person name="Kang J."/>
        </authorList>
    </citation>
    <scope>NUCLEOTIDE SEQUENCE [LARGE SCALE GENOMIC DNA]</scope>
    <source>
        <strain evidence="1 2">DCY113</strain>
    </source>
</reference>
<accession>A0A5B0HD06</accession>
<protein>
    <submittedName>
        <fullName evidence="1">Uncharacterized protein</fullName>
    </submittedName>
</protein>
<dbReference type="RefSeq" id="WP_149669632.1">
    <property type="nucleotide sequence ID" value="NZ_VTUZ01000005.1"/>
</dbReference>
<dbReference type="Proteomes" id="UP000325273">
    <property type="component" value="Unassembled WGS sequence"/>
</dbReference>
<sequence length="75" mass="8361">MNTPELIVRCKAHLTRIEEMAARGMKDGSVLLEVARFAGVANVLRWEAEAEYEMARLATETRERAQRDAAAGVTQ</sequence>
<keyword evidence="2" id="KW-1185">Reference proteome</keyword>
<organism evidence="1 2">
    <name type="scientific">Paraburkholderia panacisoli</name>
    <dbReference type="NCBI Taxonomy" id="2603818"/>
    <lineage>
        <taxon>Bacteria</taxon>
        <taxon>Pseudomonadati</taxon>
        <taxon>Pseudomonadota</taxon>
        <taxon>Betaproteobacteria</taxon>
        <taxon>Burkholderiales</taxon>
        <taxon>Burkholderiaceae</taxon>
        <taxon>Paraburkholderia</taxon>
    </lineage>
</organism>
<evidence type="ECO:0000313" key="2">
    <source>
        <dbReference type="Proteomes" id="UP000325273"/>
    </source>
</evidence>
<gene>
    <name evidence="1" type="ORF">FVF58_09430</name>
</gene>
<dbReference type="EMBL" id="VTUZ01000005">
    <property type="protein sequence ID" value="KAA1013002.1"/>
    <property type="molecule type" value="Genomic_DNA"/>
</dbReference>
<name>A0A5B0HD06_9BURK</name>
<dbReference type="AlphaFoldDB" id="A0A5B0HD06"/>
<comment type="caution">
    <text evidence="1">The sequence shown here is derived from an EMBL/GenBank/DDBJ whole genome shotgun (WGS) entry which is preliminary data.</text>
</comment>
<proteinExistence type="predicted"/>